<reference evidence="2" key="1">
    <citation type="journal article" date="2022" name="bioRxiv">
        <title>Sequencing and chromosome-scale assembly of the giantPleurodeles waltlgenome.</title>
        <authorList>
            <person name="Brown T."/>
            <person name="Elewa A."/>
            <person name="Iarovenko S."/>
            <person name="Subramanian E."/>
            <person name="Araus A.J."/>
            <person name="Petzold A."/>
            <person name="Susuki M."/>
            <person name="Suzuki K.-i.T."/>
            <person name="Hayashi T."/>
            <person name="Toyoda A."/>
            <person name="Oliveira C."/>
            <person name="Osipova E."/>
            <person name="Leigh N.D."/>
            <person name="Simon A."/>
            <person name="Yun M.H."/>
        </authorList>
    </citation>
    <scope>NUCLEOTIDE SEQUENCE</scope>
    <source>
        <strain evidence="2">20211129_DDA</strain>
        <tissue evidence="2">Liver</tissue>
    </source>
</reference>
<sequence>MFLELVVMQQLLRAQWKPCALDSRGEAGGALMGVAGVSGMAFPDPFPHEASNKMADGSRDPGEMVAAGKREETARQMMG</sequence>
<evidence type="ECO:0000313" key="2">
    <source>
        <dbReference type="EMBL" id="KAJ1091758.1"/>
    </source>
</evidence>
<feature type="compositionally biased region" description="Basic and acidic residues" evidence="1">
    <location>
        <begin position="46"/>
        <end position="79"/>
    </location>
</feature>
<comment type="caution">
    <text evidence="2">The sequence shown here is derived from an EMBL/GenBank/DDBJ whole genome shotgun (WGS) entry which is preliminary data.</text>
</comment>
<dbReference type="Proteomes" id="UP001066276">
    <property type="component" value="Chromosome 11"/>
</dbReference>
<dbReference type="AlphaFoldDB" id="A0AAV7LQM1"/>
<accession>A0AAV7LQM1</accession>
<protein>
    <submittedName>
        <fullName evidence="2">Uncharacterized protein</fullName>
    </submittedName>
</protein>
<dbReference type="EMBL" id="JANPWB010000015">
    <property type="protein sequence ID" value="KAJ1091758.1"/>
    <property type="molecule type" value="Genomic_DNA"/>
</dbReference>
<feature type="region of interest" description="Disordered" evidence="1">
    <location>
        <begin position="45"/>
        <end position="79"/>
    </location>
</feature>
<organism evidence="2 3">
    <name type="scientific">Pleurodeles waltl</name>
    <name type="common">Iberian ribbed newt</name>
    <dbReference type="NCBI Taxonomy" id="8319"/>
    <lineage>
        <taxon>Eukaryota</taxon>
        <taxon>Metazoa</taxon>
        <taxon>Chordata</taxon>
        <taxon>Craniata</taxon>
        <taxon>Vertebrata</taxon>
        <taxon>Euteleostomi</taxon>
        <taxon>Amphibia</taxon>
        <taxon>Batrachia</taxon>
        <taxon>Caudata</taxon>
        <taxon>Salamandroidea</taxon>
        <taxon>Salamandridae</taxon>
        <taxon>Pleurodelinae</taxon>
        <taxon>Pleurodeles</taxon>
    </lineage>
</organism>
<proteinExistence type="predicted"/>
<evidence type="ECO:0000313" key="3">
    <source>
        <dbReference type="Proteomes" id="UP001066276"/>
    </source>
</evidence>
<gene>
    <name evidence="2" type="ORF">NDU88_004875</name>
</gene>
<keyword evidence="3" id="KW-1185">Reference proteome</keyword>
<evidence type="ECO:0000256" key="1">
    <source>
        <dbReference type="SAM" id="MobiDB-lite"/>
    </source>
</evidence>
<name>A0AAV7LQM1_PLEWA</name>